<evidence type="ECO:0008006" key="5">
    <source>
        <dbReference type="Google" id="ProtNLM"/>
    </source>
</evidence>
<feature type="repeat" description="PPR" evidence="2">
    <location>
        <begin position="357"/>
        <end position="391"/>
    </location>
</feature>
<dbReference type="EMBL" id="JAUJYO010000013">
    <property type="protein sequence ID" value="KAK1300281.1"/>
    <property type="molecule type" value="Genomic_DNA"/>
</dbReference>
<protein>
    <recommendedName>
        <fullName evidence="5">Pentatricopeptide repeat-containing protein</fullName>
    </recommendedName>
</protein>
<feature type="repeat" description="PPR" evidence="2">
    <location>
        <begin position="492"/>
        <end position="520"/>
    </location>
</feature>
<feature type="repeat" description="PPR" evidence="2">
    <location>
        <begin position="276"/>
        <end position="312"/>
    </location>
</feature>
<evidence type="ECO:0000256" key="1">
    <source>
        <dbReference type="ARBA" id="ARBA00022737"/>
    </source>
</evidence>
<dbReference type="PANTHER" id="PTHR47933:SF11">
    <property type="entry name" value="PENTATRICOPEPTIDE REPEAT-CONTAINING PROTEIN 2"/>
    <property type="match status" value="1"/>
</dbReference>
<feature type="repeat" description="PPR" evidence="2">
    <location>
        <begin position="241"/>
        <end position="275"/>
    </location>
</feature>
<evidence type="ECO:0000256" key="2">
    <source>
        <dbReference type="PROSITE-ProRule" id="PRU00708"/>
    </source>
</evidence>
<evidence type="ECO:0000313" key="3">
    <source>
        <dbReference type="EMBL" id="KAK1300281.1"/>
    </source>
</evidence>
<dbReference type="Pfam" id="PF13041">
    <property type="entry name" value="PPR_2"/>
    <property type="match status" value="3"/>
</dbReference>
<dbReference type="NCBIfam" id="TIGR00756">
    <property type="entry name" value="PPR"/>
    <property type="match status" value="9"/>
</dbReference>
<dbReference type="GO" id="GO:0003729">
    <property type="term" value="F:mRNA binding"/>
    <property type="evidence" value="ECO:0007669"/>
    <property type="project" value="TreeGrafter"/>
</dbReference>
<dbReference type="InterPro" id="IPR002885">
    <property type="entry name" value="PPR_rpt"/>
</dbReference>
<feature type="repeat" description="PPR" evidence="2">
    <location>
        <begin position="422"/>
        <end position="456"/>
    </location>
</feature>
<gene>
    <name evidence="3" type="ORF">QJS10_CPB13g00527</name>
</gene>
<reference evidence="3" key="1">
    <citation type="journal article" date="2023" name="Nat. Commun.">
        <title>Diploid and tetraploid genomes of Acorus and the evolution of monocots.</title>
        <authorList>
            <person name="Ma L."/>
            <person name="Liu K.W."/>
            <person name="Li Z."/>
            <person name="Hsiao Y.Y."/>
            <person name="Qi Y."/>
            <person name="Fu T."/>
            <person name="Tang G.D."/>
            <person name="Zhang D."/>
            <person name="Sun W.H."/>
            <person name="Liu D.K."/>
            <person name="Li Y."/>
            <person name="Chen G.Z."/>
            <person name="Liu X.D."/>
            <person name="Liao X.Y."/>
            <person name="Jiang Y.T."/>
            <person name="Yu X."/>
            <person name="Hao Y."/>
            <person name="Huang J."/>
            <person name="Zhao X.W."/>
            <person name="Ke S."/>
            <person name="Chen Y.Y."/>
            <person name="Wu W.L."/>
            <person name="Hsu J.L."/>
            <person name="Lin Y.F."/>
            <person name="Huang M.D."/>
            <person name="Li C.Y."/>
            <person name="Huang L."/>
            <person name="Wang Z.W."/>
            <person name="Zhao X."/>
            <person name="Zhong W.Y."/>
            <person name="Peng D.H."/>
            <person name="Ahmad S."/>
            <person name="Lan S."/>
            <person name="Zhang J.S."/>
            <person name="Tsai W.C."/>
            <person name="Van de Peer Y."/>
            <person name="Liu Z.J."/>
        </authorList>
    </citation>
    <scope>NUCLEOTIDE SEQUENCE</scope>
    <source>
        <strain evidence="3">CP</strain>
    </source>
</reference>
<proteinExistence type="predicted"/>
<name>A0AAV9DH57_ACOCL</name>
<accession>A0AAV9DH57</accession>
<dbReference type="InterPro" id="IPR051240">
    <property type="entry name" value="Mito_RNA-Proc/Resp"/>
</dbReference>
<feature type="repeat" description="PPR" evidence="2">
    <location>
        <begin position="170"/>
        <end position="200"/>
    </location>
</feature>
<feature type="repeat" description="PPR" evidence="2">
    <location>
        <begin position="457"/>
        <end position="491"/>
    </location>
</feature>
<dbReference type="Proteomes" id="UP001180020">
    <property type="component" value="Unassembled WGS sequence"/>
</dbReference>
<evidence type="ECO:0000313" key="4">
    <source>
        <dbReference type="Proteomes" id="UP001180020"/>
    </source>
</evidence>
<keyword evidence="1" id="KW-0677">Repeat</keyword>
<keyword evidence="4" id="KW-1185">Reference proteome</keyword>
<dbReference type="Gene3D" id="1.25.40.10">
    <property type="entry name" value="Tetratricopeptide repeat domain"/>
    <property type="match status" value="4"/>
</dbReference>
<dbReference type="PROSITE" id="PS51375">
    <property type="entry name" value="PPR"/>
    <property type="match status" value="9"/>
</dbReference>
<reference evidence="3" key="2">
    <citation type="submission" date="2023-06" db="EMBL/GenBank/DDBJ databases">
        <authorList>
            <person name="Ma L."/>
            <person name="Liu K.-W."/>
            <person name="Li Z."/>
            <person name="Hsiao Y.-Y."/>
            <person name="Qi Y."/>
            <person name="Fu T."/>
            <person name="Tang G."/>
            <person name="Zhang D."/>
            <person name="Sun W.-H."/>
            <person name="Liu D.-K."/>
            <person name="Li Y."/>
            <person name="Chen G.-Z."/>
            <person name="Liu X.-D."/>
            <person name="Liao X.-Y."/>
            <person name="Jiang Y.-T."/>
            <person name="Yu X."/>
            <person name="Hao Y."/>
            <person name="Huang J."/>
            <person name="Zhao X.-W."/>
            <person name="Ke S."/>
            <person name="Chen Y.-Y."/>
            <person name="Wu W.-L."/>
            <person name="Hsu J.-L."/>
            <person name="Lin Y.-F."/>
            <person name="Huang M.-D."/>
            <person name="Li C.-Y."/>
            <person name="Huang L."/>
            <person name="Wang Z.-W."/>
            <person name="Zhao X."/>
            <person name="Zhong W.-Y."/>
            <person name="Peng D.-H."/>
            <person name="Ahmad S."/>
            <person name="Lan S."/>
            <person name="Zhang J.-S."/>
            <person name="Tsai W.-C."/>
            <person name="Van De Peer Y."/>
            <person name="Liu Z.-J."/>
        </authorList>
    </citation>
    <scope>NUCLEOTIDE SEQUENCE</scope>
    <source>
        <strain evidence="3">CP</strain>
        <tissue evidence="3">Leaves</tissue>
    </source>
</reference>
<dbReference type="AlphaFoldDB" id="A0AAV9DH57"/>
<dbReference type="InterPro" id="IPR011990">
    <property type="entry name" value="TPR-like_helical_dom_sf"/>
</dbReference>
<dbReference type="PANTHER" id="PTHR47933">
    <property type="entry name" value="PENTATRICOPEPTIDE REPEAT-CONTAINING PROTEIN 1, MITOCHONDRIAL"/>
    <property type="match status" value="1"/>
</dbReference>
<organism evidence="3 4">
    <name type="scientific">Acorus calamus</name>
    <name type="common">Sweet flag</name>
    <dbReference type="NCBI Taxonomy" id="4465"/>
    <lineage>
        <taxon>Eukaryota</taxon>
        <taxon>Viridiplantae</taxon>
        <taxon>Streptophyta</taxon>
        <taxon>Embryophyta</taxon>
        <taxon>Tracheophyta</taxon>
        <taxon>Spermatophyta</taxon>
        <taxon>Magnoliopsida</taxon>
        <taxon>Liliopsida</taxon>
        <taxon>Acoraceae</taxon>
        <taxon>Acorus</taxon>
    </lineage>
</organism>
<feature type="repeat" description="PPR" evidence="2">
    <location>
        <begin position="322"/>
        <end position="356"/>
    </location>
</feature>
<dbReference type="SUPFAM" id="SSF81901">
    <property type="entry name" value="HCP-like"/>
    <property type="match status" value="1"/>
</dbReference>
<feature type="repeat" description="PPR" evidence="2">
    <location>
        <begin position="206"/>
        <end position="240"/>
    </location>
</feature>
<dbReference type="Pfam" id="PF12854">
    <property type="entry name" value="PPR_1"/>
    <property type="match status" value="4"/>
</dbReference>
<comment type="caution">
    <text evidence="3">The sequence shown here is derived from an EMBL/GenBank/DDBJ whole genome shotgun (WGS) entry which is preliminary data.</text>
</comment>
<sequence>MAEEEDLIQKASDILTSNHPKTSLQDSLSPYSPRLTPTHIPDILTRCNPTPNPSKLLTFYHLCNSQIPLFSSHLPSLLTLLSVLLHHRHYSEAKSLLVSFIHRDRPHNHLLRALLHNHHPNFSCLLLNTSVSAYIEARGPILAARSPPTASPTAPAVVFSHMIALRVLPDTRTFNILICGYCSRSDFEKAMELLRTMRDRYGCVPDNISYNTIINGYCRRGMLDEVKELLVDMRRNGLSPNLSTYNTVLSGYCRLRRLKEAVETVRLMVRDGIQPDVWTYNVLIHGLCKAGRIDEAFELKVSKDFGCTRVVGEYGERGVRQNMVTRNIVVKGLCREGRMDAAMDTLKVMVEEGFAPDHVTYNTLIDCYCKTGDVKAAFEMMDEMVSRGIKLDTVTFNTVLHSLWNIEAGRVKLNELHESGLDGMTYNTLIHAYCKEGNLEKAFLFHNQMVENSFKPNVVTCNILMKGLCSEGMVDKAMKLFEMRVTHGKVVNAVTYNTLIGGLCKEGKLEAALELVKEME</sequence>